<accession>A0A7U2F253</accession>
<sequence>MSRSSTDIGNGRPLLDSASSAYSHQTSSAYGASDPEVKHKLQPARSIPRLDGIVNNPYGYTTEVAEQTTRTGTNQMQQTITTTASPNTNAHRKALPAPPGNDQDRGNNFAGSLRPRIDLIAKLRARNSRPAAKLERLDEEDEYIDQTKQEIRCIKIQDIGAARNALRMAQQAFEAGTGTLSQLQLQGDRLKNAENNLDQAAFANKDGARKLKALETSKLYDQHSEPFCRSQAREAI</sequence>
<evidence type="ECO:0000313" key="3">
    <source>
        <dbReference type="Proteomes" id="UP000663193"/>
    </source>
</evidence>
<dbReference type="AlphaFoldDB" id="A0A7U2F253"/>
<organism evidence="2 3">
    <name type="scientific">Phaeosphaeria nodorum (strain SN15 / ATCC MYA-4574 / FGSC 10173)</name>
    <name type="common">Glume blotch fungus</name>
    <name type="synonym">Parastagonospora nodorum</name>
    <dbReference type="NCBI Taxonomy" id="321614"/>
    <lineage>
        <taxon>Eukaryota</taxon>
        <taxon>Fungi</taxon>
        <taxon>Dikarya</taxon>
        <taxon>Ascomycota</taxon>
        <taxon>Pezizomycotina</taxon>
        <taxon>Dothideomycetes</taxon>
        <taxon>Pleosporomycetidae</taxon>
        <taxon>Pleosporales</taxon>
        <taxon>Pleosporineae</taxon>
        <taxon>Phaeosphaeriaceae</taxon>
        <taxon>Parastagonospora</taxon>
    </lineage>
</organism>
<dbReference type="EMBL" id="CP069027">
    <property type="protein sequence ID" value="QRC95270.1"/>
    <property type="molecule type" value="Genomic_DNA"/>
</dbReference>
<feature type="region of interest" description="Disordered" evidence="1">
    <location>
        <begin position="1"/>
        <end position="52"/>
    </location>
</feature>
<feature type="region of interest" description="Disordered" evidence="1">
    <location>
        <begin position="82"/>
        <end position="111"/>
    </location>
</feature>
<dbReference type="VEuPathDB" id="FungiDB:JI435_432040"/>
<name>A0A7U2F253_PHANO</name>
<dbReference type="SUPFAM" id="SSF58038">
    <property type="entry name" value="SNARE fusion complex"/>
    <property type="match status" value="1"/>
</dbReference>
<dbReference type="CDD" id="cd15886">
    <property type="entry name" value="SNARE_SEC9N"/>
    <property type="match status" value="1"/>
</dbReference>
<keyword evidence="3" id="KW-1185">Reference proteome</keyword>
<protein>
    <submittedName>
        <fullName evidence="2">Uncharacterized protein</fullName>
    </submittedName>
</protein>
<dbReference type="Proteomes" id="UP000663193">
    <property type="component" value="Chromosome 5"/>
</dbReference>
<dbReference type="Gene3D" id="1.20.5.110">
    <property type="match status" value="1"/>
</dbReference>
<evidence type="ECO:0000313" key="2">
    <source>
        <dbReference type="EMBL" id="QRC95270.1"/>
    </source>
</evidence>
<gene>
    <name evidence="2" type="ORF">JI435_432040</name>
</gene>
<evidence type="ECO:0000256" key="1">
    <source>
        <dbReference type="SAM" id="MobiDB-lite"/>
    </source>
</evidence>
<proteinExistence type="predicted"/>
<reference evidence="3" key="1">
    <citation type="journal article" date="2021" name="BMC Genomics">
        <title>Chromosome-level genome assembly and manually-curated proteome of model necrotroph Parastagonospora nodorum Sn15 reveals a genome-wide trove of candidate effector homologs, and redundancy of virulence-related functions within an accessory chromosome.</title>
        <authorList>
            <person name="Bertazzoni S."/>
            <person name="Jones D.A.B."/>
            <person name="Phan H.T."/>
            <person name="Tan K.-C."/>
            <person name="Hane J.K."/>
        </authorList>
    </citation>
    <scope>NUCLEOTIDE SEQUENCE [LARGE SCALE GENOMIC DNA]</scope>
    <source>
        <strain evidence="3">SN15 / ATCC MYA-4574 / FGSC 10173)</strain>
    </source>
</reference>
<feature type="compositionally biased region" description="Low complexity" evidence="1">
    <location>
        <begin position="17"/>
        <end position="29"/>
    </location>
</feature>